<evidence type="ECO:0000256" key="2">
    <source>
        <dbReference type="ARBA" id="ARBA00022737"/>
    </source>
</evidence>
<dbReference type="InterPro" id="IPR049899">
    <property type="entry name" value="Znf_C2HC_C3H"/>
</dbReference>
<evidence type="ECO:0000256" key="4">
    <source>
        <dbReference type="ARBA" id="ARBA00022833"/>
    </source>
</evidence>
<feature type="compositionally biased region" description="Low complexity" evidence="6">
    <location>
        <begin position="665"/>
        <end position="695"/>
    </location>
</feature>
<feature type="domain" description="C2HC/C3H-type" evidence="7">
    <location>
        <begin position="282"/>
        <end position="311"/>
    </location>
</feature>
<feature type="region of interest" description="Disordered" evidence="6">
    <location>
        <begin position="316"/>
        <end position="368"/>
    </location>
</feature>
<dbReference type="PANTHER" id="PTHR13555">
    <property type="entry name" value="C2H2 ZINC FINGER CGI-62-RELATED"/>
    <property type="match status" value="1"/>
</dbReference>
<protein>
    <recommendedName>
        <fullName evidence="7">C2HC/C3H-type domain-containing protein</fullName>
    </recommendedName>
</protein>
<dbReference type="OrthoDB" id="265955at2759"/>
<feature type="region of interest" description="Disordered" evidence="6">
    <location>
        <begin position="135"/>
        <end position="155"/>
    </location>
</feature>
<feature type="compositionally biased region" description="Low complexity" evidence="6">
    <location>
        <begin position="447"/>
        <end position="467"/>
    </location>
</feature>
<feature type="compositionally biased region" description="Polar residues" evidence="6">
    <location>
        <begin position="135"/>
        <end position="151"/>
    </location>
</feature>
<dbReference type="Proteomes" id="UP000689195">
    <property type="component" value="Unassembled WGS sequence"/>
</dbReference>
<dbReference type="PROSITE" id="PS52027">
    <property type="entry name" value="ZF_C2HC_C3H"/>
    <property type="match status" value="4"/>
</dbReference>
<feature type="compositionally biased region" description="Low complexity" evidence="6">
    <location>
        <begin position="615"/>
        <end position="653"/>
    </location>
</feature>
<name>A0A8S1SZH2_9CILI</name>
<feature type="compositionally biased region" description="Low complexity" evidence="6">
    <location>
        <begin position="725"/>
        <end position="743"/>
    </location>
</feature>
<feature type="region of interest" description="Disordered" evidence="6">
    <location>
        <begin position="607"/>
        <end position="764"/>
    </location>
</feature>
<dbReference type="InterPro" id="IPR026319">
    <property type="entry name" value="ZC2HC1A/B-like"/>
</dbReference>
<feature type="domain" description="C2HC/C3H-type" evidence="7">
    <location>
        <begin position="485"/>
        <end position="514"/>
    </location>
</feature>
<feature type="region of interest" description="Disordered" evidence="6">
    <location>
        <begin position="47"/>
        <end position="72"/>
    </location>
</feature>
<dbReference type="GO" id="GO:0008270">
    <property type="term" value="F:zinc ion binding"/>
    <property type="evidence" value="ECO:0007669"/>
    <property type="project" value="UniProtKB-KW"/>
</dbReference>
<dbReference type="PANTHER" id="PTHR13555:SF5">
    <property type="entry name" value="ZINC-FINGER OF A C2HC-TYPE"/>
    <property type="match status" value="1"/>
</dbReference>
<keyword evidence="1" id="KW-0479">Metal-binding</keyword>
<feature type="compositionally biased region" description="Polar residues" evidence="6">
    <location>
        <begin position="754"/>
        <end position="764"/>
    </location>
</feature>
<feature type="compositionally biased region" description="Low complexity" evidence="6">
    <location>
        <begin position="350"/>
        <end position="364"/>
    </location>
</feature>
<evidence type="ECO:0000259" key="7">
    <source>
        <dbReference type="PROSITE" id="PS52027"/>
    </source>
</evidence>
<evidence type="ECO:0000313" key="8">
    <source>
        <dbReference type="EMBL" id="CAD8146375.1"/>
    </source>
</evidence>
<keyword evidence="3 5" id="KW-0863">Zinc-finger</keyword>
<organism evidence="8 9">
    <name type="scientific">Paramecium pentaurelia</name>
    <dbReference type="NCBI Taxonomy" id="43138"/>
    <lineage>
        <taxon>Eukaryota</taxon>
        <taxon>Sar</taxon>
        <taxon>Alveolata</taxon>
        <taxon>Ciliophora</taxon>
        <taxon>Intramacronucleata</taxon>
        <taxon>Oligohymenophorea</taxon>
        <taxon>Peniculida</taxon>
        <taxon>Parameciidae</taxon>
        <taxon>Paramecium</taxon>
    </lineage>
</organism>
<sequence>MQGLNNQNQNPIVRPKTLICYICGREYGTKSLEIHLKTCQEKFLMEEAKKPKNQRRPLPQPPKAIGGSGNYDTESYNDQAYHAYKEQSLEKCAYCGRTFNRESYPIHLKMCKADKPFKPLPGFVQNPKEVQQQINRDNGGTQQGKSNSNGYSGEYKAPVRPKTLVCYICGREYGTKSLGIHLPQCKEMFIVQEMKKPKAERRNPPTTPRGLWDLLNKEDITTEDIIAYNNGAFNKYNKEALVACKNCGRTFKPEALEHHIKACTVDNPFKALDAVEEGGTVELVPCKKCGRKFLPSRVEKHESNCKDIKGASQTQANGFQKQQEQKQEQKQQQQEQKQEQKQKQILETPQQNQKQQTKQVQKQQSFSKTSVNFNDKSLKCYKCFQDCNTIQDLKQHVLNCKNEGTKPQIYDDLIQIPNPSQALQTIYMSSVFENFQQKDNNTITPEQQKSQPKQQSQPQKQQSIQQQNNNHFSDEDQEEKEDEIDLITCAKCERRFAQDRIKKHQKVCKGKQFFEKKEHKVEVQKAPETGWRKYHEEFINTIKYNRQLKKIQEQGGDIKQLGPPPVSLNSNYIQCPYCQRKFDPSKADKHISICQNVVNKPKTIQEKKQNPLHSQQPQQPIFQLQQQQQPQQNFKQQQKVQQINQQQQNTQNPKYGRVFQINDEPSQPSQSKVQSQQMNVQQSKSSQQRQSISSQKTPQIPQKATSQQQQLLSPPQTTNQFRIRSPQTTQKTQQVKQSQNSTKIENNIFRPPTSGRTQELTKPNSQLQLKPISQNQNMLRKF</sequence>
<proteinExistence type="predicted"/>
<feature type="domain" description="C2HC/C3H-type" evidence="7">
    <location>
        <begin position="240"/>
        <end position="269"/>
    </location>
</feature>
<feature type="compositionally biased region" description="Low complexity" evidence="6">
    <location>
        <begin position="705"/>
        <end position="718"/>
    </location>
</feature>
<feature type="domain" description="C2HC/C3H-type" evidence="7">
    <location>
        <begin position="571"/>
        <end position="600"/>
    </location>
</feature>
<evidence type="ECO:0000313" key="9">
    <source>
        <dbReference type="Proteomes" id="UP000689195"/>
    </source>
</evidence>
<dbReference type="AlphaFoldDB" id="A0A8S1SZH2"/>
<gene>
    <name evidence="8" type="ORF">PPENT_87.1.T0150313</name>
</gene>
<reference evidence="8" key="1">
    <citation type="submission" date="2021-01" db="EMBL/GenBank/DDBJ databases">
        <authorList>
            <consortium name="Genoscope - CEA"/>
            <person name="William W."/>
        </authorList>
    </citation>
    <scope>NUCLEOTIDE SEQUENCE</scope>
</reference>
<feature type="region of interest" description="Disordered" evidence="6">
    <location>
        <begin position="443"/>
        <end position="480"/>
    </location>
</feature>
<evidence type="ECO:0000256" key="5">
    <source>
        <dbReference type="PROSITE-ProRule" id="PRU01371"/>
    </source>
</evidence>
<accession>A0A8S1SZH2</accession>
<keyword evidence="4" id="KW-0862">Zinc</keyword>
<dbReference type="Pfam" id="PF13913">
    <property type="entry name" value="zf-C2HC_2"/>
    <property type="match status" value="7"/>
</dbReference>
<keyword evidence="2" id="KW-0677">Repeat</keyword>
<evidence type="ECO:0000256" key="6">
    <source>
        <dbReference type="SAM" id="MobiDB-lite"/>
    </source>
</evidence>
<dbReference type="EMBL" id="CAJJDO010000015">
    <property type="protein sequence ID" value="CAD8146375.1"/>
    <property type="molecule type" value="Genomic_DNA"/>
</dbReference>
<evidence type="ECO:0000256" key="1">
    <source>
        <dbReference type="ARBA" id="ARBA00022723"/>
    </source>
</evidence>
<evidence type="ECO:0000256" key="3">
    <source>
        <dbReference type="ARBA" id="ARBA00022771"/>
    </source>
</evidence>
<keyword evidence="9" id="KW-1185">Reference proteome</keyword>
<comment type="caution">
    <text evidence="8">The sequence shown here is derived from an EMBL/GenBank/DDBJ whole genome shotgun (WGS) entry which is preliminary data.</text>
</comment>